<feature type="domain" description="Large ribosomal subunit protein uL30-like ferredoxin-like fold" evidence="3">
    <location>
        <begin position="100"/>
        <end position="152"/>
    </location>
</feature>
<organism evidence="4 5">
    <name type="scientific">Pachysolen tannophilus NRRL Y-2460</name>
    <dbReference type="NCBI Taxonomy" id="669874"/>
    <lineage>
        <taxon>Eukaryota</taxon>
        <taxon>Fungi</taxon>
        <taxon>Dikarya</taxon>
        <taxon>Ascomycota</taxon>
        <taxon>Saccharomycotina</taxon>
        <taxon>Pichiomycetes</taxon>
        <taxon>Pachysolenaceae</taxon>
        <taxon>Pachysolen</taxon>
    </lineage>
</organism>
<dbReference type="CDD" id="cd01657">
    <property type="entry name" value="Ribosomal_L7_archeal_euk"/>
    <property type="match status" value="1"/>
</dbReference>
<reference evidence="5" key="1">
    <citation type="submission" date="2016-05" db="EMBL/GenBank/DDBJ databases">
        <title>Comparative genomics of biotechnologically important yeasts.</title>
        <authorList>
            <consortium name="DOE Joint Genome Institute"/>
            <person name="Riley R."/>
            <person name="Haridas S."/>
            <person name="Wolfe K.H."/>
            <person name="Lopes M.R."/>
            <person name="Hittinger C.T."/>
            <person name="Goker M."/>
            <person name="Salamov A."/>
            <person name="Wisecaver J."/>
            <person name="Long T.M."/>
            <person name="Aerts A.L."/>
            <person name="Barry K."/>
            <person name="Choi C."/>
            <person name="Clum A."/>
            <person name="Coughlan A.Y."/>
            <person name="Deshpande S."/>
            <person name="Douglass A.P."/>
            <person name="Hanson S.J."/>
            <person name="Klenk H.-P."/>
            <person name="Labutti K."/>
            <person name="Lapidus A."/>
            <person name="Lindquist E."/>
            <person name="Lipzen A."/>
            <person name="Meier-Kolthoff J.P."/>
            <person name="Ohm R.A."/>
            <person name="Otillar R.P."/>
            <person name="Pangilinan J."/>
            <person name="Peng Y."/>
            <person name="Rokas A."/>
            <person name="Rosa C.A."/>
            <person name="Scheuner C."/>
            <person name="Sibirny A.A."/>
            <person name="Slot J.C."/>
            <person name="Stielow J.B."/>
            <person name="Sun H."/>
            <person name="Kurtzman C.P."/>
            <person name="Blackwell M."/>
            <person name="Grigoriev I.V."/>
            <person name="Jeffries T.W."/>
        </authorList>
    </citation>
    <scope>NUCLEOTIDE SEQUENCE [LARGE SCALE GENOMIC DNA]</scope>
    <source>
        <strain evidence="5">NRRL Y-2460</strain>
    </source>
</reference>
<dbReference type="GO" id="GO:0003735">
    <property type="term" value="F:structural constituent of ribosome"/>
    <property type="evidence" value="ECO:0007669"/>
    <property type="project" value="TreeGrafter"/>
</dbReference>
<dbReference type="AlphaFoldDB" id="A0A1E4TQV4"/>
<dbReference type="SUPFAM" id="SSF55129">
    <property type="entry name" value="Ribosomal protein L30p/L7e"/>
    <property type="match status" value="1"/>
</dbReference>
<dbReference type="InterPro" id="IPR039699">
    <property type="entry name" value="Ribosomal_uL30"/>
</dbReference>
<evidence type="ECO:0000256" key="2">
    <source>
        <dbReference type="SAM" id="MobiDB-lite"/>
    </source>
</evidence>
<dbReference type="OrthoDB" id="28644at2759"/>
<dbReference type="EMBL" id="KV454016">
    <property type="protein sequence ID" value="ODV94123.1"/>
    <property type="molecule type" value="Genomic_DNA"/>
</dbReference>
<feature type="compositionally biased region" description="Polar residues" evidence="2">
    <location>
        <begin position="1"/>
        <end position="10"/>
    </location>
</feature>
<feature type="region of interest" description="Disordered" evidence="2">
    <location>
        <begin position="1"/>
        <end position="20"/>
    </location>
</feature>
<dbReference type="GO" id="GO:0005730">
    <property type="term" value="C:nucleolus"/>
    <property type="evidence" value="ECO:0007669"/>
    <property type="project" value="EnsemblFungi"/>
</dbReference>
<name>A0A1E4TQV4_PACTA</name>
<comment type="similarity">
    <text evidence="1">Belongs to the universal ribosomal protein uL30 family.</text>
</comment>
<dbReference type="GO" id="GO:0000465">
    <property type="term" value="P:exonucleolytic trimming to generate mature 5'-end of 5.8S rRNA from tricistronic rRNA transcript (SSU-rRNA, 5.8S rRNA, LSU-rRNA)"/>
    <property type="evidence" value="ECO:0007669"/>
    <property type="project" value="EnsemblFungi"/>
</dbReference>
<dbReference type="GO" id="GO:0042134">
    <property type="term" value="F:rRNA primary transcript binding"/>
    <property type="evidence" value="ECO:0007669"/>
    <property type="project" value="EnsemblFungi"/>
</dbReference>
<evidence type="ECO:0000259" key="3">
    <source>
        <dbReference type="Pfam" id="PF00327"/>
    </source>
</evidence>
<dbReference type="PANTHER" id="PTHR11524">
    <property type="entry name" value="60S RIBOSOMAL PROTEIN L7"/>
    <property type="match status" value="1"/>
</dbReference>
<dbReference type="Proteomes" id="UP000094236">
    <property type="component" value="Unassembled WGS sequence"/>
</dbReference>
<evidence type="ECO:0000313" key="5">
    <source>
        <dbReference type="Proteomes" id="UP000094236"/>
    </source>
</evidence>
<gene>
    <name evidence="4" type="ORF">PACTADRAFT_51004</name>
</gene>
<feature type="region of interest" description="Disordered" evidence="2">
    <location>
        <begin position="29"/>
        <end position="52"/>
    </location>
</feature>
<accession>A0A1E4TQV4</accession>
<dbReference type="Pfam" id="PF00327">
    <property type="entry name" value="Ribosomal_L30"/>
    <property type="match status" value="1"/>
</dbReference>
<proteinExistence type="inferred from homology"/>
<dbReference type="PANTHER" id="PTHR11524:SF26">
    <property type="entry name" value="RIBOSOME BIOGENESIS PROTEIN RLP7"/>
    <property type="match status" value="1"/>
</dbReference>
<keyword evidence="5" id="KW-1185">Reference proteome</keyword>
<dbReference type="InterPro" id="IPR035808">
    <property type="entry name" value="Ribosomal_uL30_euk_arc"/>
</dbReference>
<dbReference type="GO" id="GO:0000463">
    <property type="term" value="P:maturation of LSU-rRNA from tricistronic rRNA transcript (SSU-rRNA, 5.8S rRNA, LSU-rRNA)"/>
    <property type="evidence" value="ECO:0007669"/>
    <property type="project" value="EnsemblFungi"/>
</dbReference>
<dbReference type="Gene3D" id="1.10.15.30">
    <property type="match status" value="1"/>
</dbReference>
<dbReference type="InterPro" id="IPR036919">
    <property type="entry name" value="Ribo_uL30_ferredoxin-like_sf"/>
</dbReference>
<sequence>MSSQPLNSNPEILLKKRKNADRLRIEKQEAARKKAEEQQLKKNQKKQKFNRLESLISKRRASERENYRIKRVVKNEQDKLKIQEAVKISKIENDEKPRLLFIVRIPGPHGAKIPSKTKKILSLLRLNHNYSAIFVKLTPTIKPLLRLCSPYIVTGKPSLSTIRNLIQKRAKVLIENTENDNTTKKEVSLNDNNLIEEKFGDLGLVCVEDLIHEIVTMGQNFKTIISFLKPFQLTPPVQGWGPLSKLKRMQLREAKAQQQVSLAGNAALPEVDIDTFIAEQI</sequence>
<protein>
    <recommendedName>
        <fullName evidence="3">Large ribosomal subunit protein uL30-like ferredoxin-like fold domain-containing protein</fullName>
    </recommendedName>
</protein>
<dbReference type="GO" id="GO:0022625">
    <property type="term" value="C:cytosolic large ribosomal subunit"/>
    <property type="evidence" value="ECO:0007669"/>
    <property type="project" value="TreeGrafter"/>
</dbReference>
<dbReference type="Gene3D" id="3.30.1390.20">
    <property type="entry name" value="Ribosomal protein L30, ferredoxin-like fold domain"/>
    <property type="match status" value="1"/>
</dbReference>
<dbReference type="InterPro" id="IPR016082">
    <property type="entry name" value="Ribosomal_uL30_ferredoxin-like"/>
</dbReference>
<dbReference type="STRING" id="669874.A0A1E4TQV4"/>
<feature type="compositionally biased region" description="Basic and acidic residues" evidence="2">
    <location>
        <begin position="29"/>
        <end position="40"/>
    </location>
</feature>
<dbReference type="GO" id="GO:0030687">
    <property type="term" value="C:preribosome, large subunit precursor"/>
    <property type="evidence" value="ECO:0007669"/>
    <property type="project" value="EnsemblFungi"/>
</dbReference>
<evidence type="ECO:0000256" key="1">
    <source>
        <dbReference type="ARBA" id="ARBA00007594"/>
    </source>
</evidence>
<evidence type="ECO:0000313" key="4">
    <source>
        <dbReference type="EMBL" id="ODV94123.1"/>
    </source>
</evidence>